<name>A0A518GDP9_9BACT</name>
<proteinExistence type="predicted"/>
<keyword evidence="2" id="KW-1185">Reference proteome</keyword>
<accession>A0A518GDP9</accession>
<protein>
    <submittedName>
        <fullName evidence="1">Uncharacterized protein</fullName>
    </submittedName>
</protein>
<reference evidence="1 2" key="1">
    <citation type="submission" date="2019-02" db="EMBL/GenBank/DDBJ databases">
        <title>Deep-cultivation of Planctomycetes and their phenomic and genomic characterization uncovers novel biology.</title>
        <authorList>
            <person name="Wiegand S."/>
            <person name="Jogler M."/>
            <person name="Boedeker C."/>
            <person name="Pinto D."/>
            <person name="Vollmers J."/>
            <person name="Rivas-Marin E."/>
            <person name="Kohn T."/>
            <person name="Peeters S.H."/>
            <person name="Heuer A."/>
            <person name="Rast P."/>
            <person name="Oberbeckmann S."/>
            <person name="Bunk B."/>
            <person name="Jeske O."/>
            <person name="Meyerdierks A."/>
            <person name="Storesund J.E."/>
            <person name="Kallscheuer N."/>
            <person name="Luecker S."/>
            <person name="Lage O.M."/>
            <person name="Pohl T."/>
            <person name="Merkel B.J."/>
            <person name="Hornburger P."/>
            <person name="Mueller R.-W."/>
            <person name="Bruemmer F."/>
            <person name="Labrenz M."/>
            <person name="Spormann A.M."/>
            <person name="Op den Camp H."/>
            <person name="Overmann J."/>
            <person name="Amann R."/>
            <person name="Jetten M.S.M."/>
            <person name="Mascher T."/>
            <person name="Medema M.H."/>
            <person name="Devos D.P."/>
            <person name="Kaster A.-K."/>
            <person name="Ovreas L."/>
            <person name="Rohde M."/>
            <person name="Galperin M.Y."/>
            <person name="Jogler C."/>
        </authorList>
    </citation>
    <scope>NUCLEOTIDE SEQUENCE [LARGE SCALE GENOMIC DNA]</scope>
    <source>
        <strain evidence="1 2">Q31a</strain>
    </source>
</reference>
<dbReference type="KEGG" id="ahel:Q31a_51130"/>
<dbReference type="Proteomes" id="UP000318017">
    <property type="component" value="Chromosome"/>
</dbReference>
<gene>
    <name evidence="1" type="ORF">Q31a_51130</name>
</gene>
<dbReference type="RefSeq" id="WP_145083075.1">
    <property type="nucleotide sequence ID" value="NZ_CP036298.1"/>
</dbReference>
<dbReference type="AlphaFoldDB" id="A0A518GDP9"/>
<organism evidence="1 2">
    <name type="scientific">Aureliella helgolandensis</name>
    <dbReference type="NCBI Taxonomy" id="2527968"/>
    <lineage>
        <taxon>Bacteria</taxon>
        <taxon>Pseudomonadati</taxon>
        <taxon>Planctomycetota</taxon>
        <taxon>Planctomycetia</taxon>
        <taxon>Pirellulales</taxon>
        <taxon>Pirellulaceae</taxon>
        <taxon>Aureliella</taxon>
    </lineage>
</organism>
<dbReference type="EMBL" id="CP036298">
    <property type="protein sequence ID" value="QDV26734.1"/>
    <property type="molecule type" value="Genomic_DNA"/>
</dbReference>
<sequence length="127" mass="13770">MEPSTYGHSKTTAERLTQIANHPETVSRARTQPLRRPQLIGGTGGEVVWGVYTLTAGMTNEGAYYEAEGQVVEIPGGETTPGQEIRAYIDTAFAQVIGDKGLAVKVEDWWLVVAPECATPPFEYAES</sequence>
<evidence type="ECO:0000313" key="1">
    <source>
        <dbReference type="EMBL" id="QDV26734.1"/>
    </source>
</evidence>
<evidence type="ECO:0000313" key="2">
    <source>
        <dbReference type="Proteomes" id="UP000318017"/>
    </source>
</evidence>